<proteinExistence type="predicted"/>
<evidence type="ECO:0000313" key="1">
    <source>
        <dbReference type="EMBL" id="DAG05141.1"/>
    </source>
</evidence>
<sequence>MRLAGIGTTRRTRVCGIGTVITIRRTRTRISGVAFNLVIS</sequence>
<protein>
    <submittedName>
        <fullName evidence="1">Uncharacterized protein</fullName>
    </submittedName>
</protein>
<dbReference type="EMBL" id="BK016250">
    <property type="protein sequence ID" value="DAG05141.1"/>
    <property type="molecule type" value="Genomic_DNA"/>
</dbReference>
<accession>A0A8S5VEJ0</accession>
<organism evidence="1">
    <name type="scientific">Myoviridae sp. ctE3x18</name>
    <dbReference type="NCBI Taxonomy" id="2825059"/>
    <lineage>
        <taxon>Viruses</taxon>
        <taxon>Duplodnaviria</taxon>
        <taxon>Heunggongvirae</taxon>
        <taxon>Uroviricota</taxon>
        <taxon>Caudoviricetes</taxon>
    </lineage>
</organism>
<reference evidence="1" key="1">
    <citation type="journal article" date="2021" name="Proc. Natl. Acad. Sci. U.S.A.">
        <title>A Catalog of Tens of Thousands of Viruses from Human Metagenomes Reveals Hidden Associations with Chronic Diseases.</title>
        <authorList>
            <person name="Tisza M.J."/>
            <person name="Buck C.B."/>
        </authorList>
    </citation>
    <scope>NUCLEOTIDE SEQUENCE</scope>
    <source>
        <strain evidence="1">CtE3x18</strain>
    </source>
</reference>
<name>A0A8S5VEJ0_9CAUD</name>